<sequence>MKKCFNWVKKLRVACPYCIAICDYDEIADKIRAEKNEVIKCRICNESFLLAEEIENE</sequence>
<organism evidence="1">
    <name type="scientific">marine sediment metagenome</name>
    <dbReference type="NCBI Taxonomy" id="412755"/>
    <lineage>
        <taxon>unclassified sequences</taxon>
        <taxon>metagenomes</taxon>
        <taxon>ecological metagenomes</taxon>
    </lineage>
</organism>
<evidence type="ECO:0000313" key="1">
    <source>
        <dbReference type="EMBL" id="KKL79513.1"/>
    </source>
</evidence>
<comment type="caution">
    <text evidence="1">The sequence shown here is derived from an EMBL/GenBank/DDBJ whole genome shotgun (WGS) entry which is preliminary data.</text>
</comment>
<dbReference type="EMBL" id="LAZR01023147">
    <property type="protein sequence ID" value="KKL79513.1"/>
    <property type="molecule type" value="Genomic_DNA"/>
</dbReference>
<reference evidence="1" key="1">
    <citation type="journal article" date="2015" name="Nature">
        <title>Complex archaea that bridge the gap between prokaryotes and eukaryotes.</title>
        <authorList>
            <person name="Spang A."/>
            <person name="Saw J.H."/>
            <person name="Jorgensen S.L."/>
            <person name="Zaremba-Niedzwiedzka K."/>
            <person name="Martijn J."/>
            <person name="Lind A.E."/>
            <person name="van Eijk R."/>
            <person name="Schleper C."/>
            <person name="Guy L."/>
            <person name="Ettema T.J."/>
        </authorList>
    </citation>
    <scope>NUCLEOTIDE SEQUENCE</scope>
</reference>
<proteinExistence type="predicted"/>
<dbReference type="AlphaFoldDB" id="A0A0F9EZG4"/>
<accession>A0A0F9EZG4</accession>
<name>A0A0F9EZG4_9ZZZZ</name>
<gene>
    <name evidence="1" type="ORF">LCGC14_2014100</name>
</gene>
<protein>
    <submittedName>
        <fullName evidence="1">Uncharacterized protein</fullName>
    </submittedName>
</protein>